<evidence type="ECO:0000256" key="3">
    <source>
        <dbReference type="ARBA" id="ARBA00023014"/>
    </source>
</evidence>
<gene>
    <name evidence="6" type="ORF">J8C06_10620</name>
</gene>
<dbReference type="Pfam" id="PF12838">
    <property type="entry name" value="Fer4_7"/>
    <property type="match status" value="1"/>
</dbReference>
<name>A0ABX8BAS7_9BACT</name>
<feature type="region of interest" description="Disordered" evidence="4">
    <location>
        <begin position="42"/>
        <end position="68"/>
    </location>
</feature>
<evidence type="ECO:0000256" key="2">
    <source>
        <dbReference type="ARBA" id="ARBA00023004"/>
    </source>
</evidence>
<evidence type="ECO:0000256" key="4">
    <source>
        <dbReference type="SAM" id="MobiDB-lite"/>
    </source>
</evidence>
<evidence type="ECO:0000313" key="6">
    <source>
        <dbReference type="EMBL" id="QUW02774.1"/>
    </source>
</evidence>
<keyword evidence="7" id="KW-1185">Reference proteome</keyword>
<sequence>MAEEKAAAEENAAKETTEATSGAAAKAPAKAAAKAAAKAPAKAPAKAALPPIPGPPNRLSRPKAAAPKKKREKKIYTIIEELCIGCGFCTDECPPKVNAILPRDVEAVLDGGETYWIDQVRCISCSLCFVAGTCPTDAVVFTEGGVSRTQYMEDYMHIEMVDQPYWRERNELSRIGSLL</sequence>
<dbReference type="PROSITE" id="PS51379">
    <property type="entry name" value="4FE4S_FER_2"/>
    <property type="match status" value="2"/>
</dbReference>
<evidence type="ECO:0000256" key="1">
    <source>
        <dbReference type="ARBA" id="ARBA00022723"/>
    </source>
</evidence>
<keyword evidence="3" id="KW-0411">Iron-sulfur</keyword>
<evidence type="ECO:0000313" key="7">
    <source>
        <dbReference type="Proteomes" id="UP000676506"/>
    </source>
</evidence>
<feature type="domain" description="4Fe-4S ferredoxin-type" evidence="5">
    <location>
        <begin position="74"/>
        <end position="103"/>
    </location>
</feature>
<dbReference type="Proteomes" id="UP000676506">
    <property type="component" value="Chromosome 1"/>
</dbReference>
<dbReference type="SUPFAM" id="SSF54862">
    <property type="entry name" value="4Fe-4S ferredoxins"/>
    <property type="match status" value="1"/>
</dbReference>
<dbReference type="EMBL" id="CP072648">
    <property type="protein sequence ID" value="QUW02774.1"/>
    <property type="molecule type" value="Genomic_DNA"/>
</dbReference>
<feature type="region of interest" description="Disordered" evidence="4">
    <location>
        <begin position="1"/>
        <end position="26"/>
    </location>
</feature>
<evidence type="ECO:0000259" key="5">
    <source>
        <dbReference type="PROSITE" id="PS51379"/>
    </source>
</evidence>
<dbReference type="PROSITE" id="PS00198">
    <property type="entry name" value="4FE4S_FER_1"/>
    <property type="match status" value="1"/>
</dbReference>
<dbReference type="InterPro" id="IPR017900">
    <property type="entry name" value="4Fe4S_Fe_S_CS"/>
</dbReference>
<dbReference type="Gene3D" id="3.30.70.20">
    <property type="match status" value="2"/>
</dbReference>
<proteinExistence type="predicted"/>
<accession>A0ABX8BAS7</accession>
<organism evidence="6 7">
    <name type="scientific">Chloracidobacterium validum</name>
    <dbReference type="NCBI Taxonomy" id="2821543"/>
    <lineage>
        <taxon>Bacteria</taxon>
        <taxon>Pseudomonadati</taxon>
        <taxon>Acidobacteriota</taxon>
        <taxon>Terriglobia</taxon>
        <taxon>Terriglobales</taxon>
        <taxon>Acidobacteriaceae</taxon>
        <taxon>Chloracidobacterium</taxon>
    </lineage>
</organism>
<feature type="domain" description="4Fe-4S ferredoxin-type" evidence="5">
    <location>
        <begin position="113"/>
        <end position="144"/>
    </location>
</feature>
<protein>
    <submittedName>
        <fullName evidence="6">4Fe-4S dicluster domain-containing protein</fullName>
    </submittedName>
</protein>
<keyword evidence="1" id="KW-0479">Metal-binding</keyword>
<dbReference type="InterPro" id="IPR017896">
    <property type="entry name" value="4Fe4S_Fe-S-bd"/>
</dbReference>
<dbReference type="RefSeq" id="WP_211428665.1">
    <property type="nucleotide sequence ID" value="NZ_CP072648.1"/>
</dbReference>
<keyword evidence="2" id="KW-0408">Iron</keyword>
<feature type="compositionally biased region" description="Basic and acidic residues" evidence="4">
    <location>
        <begin position="1"/>
        <end position="17"/>
    </location>
</feature>
<reference evidence="6 7" key="1">
    <citation type="submission" date="2021-03" db="EMBL/GenBank/DDBJ databases">
        <title>Genomic and phenotypic characterization of Chloracidobacterium isolates provides evidence for multiple species.</title>
        <authorList>
            <person name="Saini M.K."/>
            <person name="Costas A.M.G."/>
            <person name="Tank M."/>
            <person name="Bryant D.A."/>
        </authorList>
    </citation>
    <scope>NUCLEOTIDE SEQUENCE [LARGE SCALE GENOMIC DNA]</scope>
    <source>
        <strain evidence="6 7">BV2-C</strain>
    </source>
</reference>